<gene>
    <name evidence="18" type="ORF">N0F65_003219</name>
</gene>
<evidence type="ECO:0000256" key="5">
    <source>
        <dbReference type="ARBA" id="ARBA00012452"/>
    </source>
</evidence>
<evidence type="ECO:0000256" key="3">
    <source>
        <dbReference type="ARBA" id="ARBA00004477"/>
    </source>
</evidence>
<dbReference type="AlphaFoldDB" id="A0AAV2Z9Q4"/>
<comment type="function">
    <text evidence="1">Conjugation of reduced glutathione to a wide number of exogenous and endogenous hydrophobic electrophiles.</text>
</comment>
<keyword evidence="13 17" id="KW-0472">Membrane</keyword>
<comment type="similarity">
    <text evidence="4">Belongs to the MAPEG family.</text>
</comment>
<dbReference type="InterPro" id="IPR040162">
    <property type="entry name" value="MGST1-like"/>
</dbReference>
<proteinExistence type="inferred from homology"/>
<dbReference type="InterPro" id="IPR001129">
    <property type="entry name" value="Membr-assoc_MAPEG"/>
</dbReference>
<protein>
    <recommendedName>
        <fullName evidence="15">Microsomal glutathione S-transferase 1</fullName>
        <ecNumber evidence="5">2.5.1.18</ecNumber>
    </recommendedName>
</protein>
<evidence type="ECO:0000256" key="2">
    <source>
        <dbReference type="ARBA" id="ARBA00004294"/>
    </source>
</evidence>
<evidence type="ECO:0000256" key="6">
    <source>
        <dbReference type="ARBA" id="ARBA00022679"/>
    </source>
</evidence>
<comment type="caution">
    <text evidence="18">The sequence shown here is derived from an EMBL/GenBank/DDBJ whole genome shotgun (WGS) entry which is preliminary data.</text>
</comment>
<dbReference type="PANTHER" id="PTHR10689:SF6">
    <property type="entry name" value="MICROSOMAL GLUTATHIONE S-TRANSFERASE 1"/>
    <property type="match status" value="1"/>
</dbReference>
<evidence type="ECO:0000256" key="12">
    <source>
        <dbReference type="ARBA" id="ARBA00023128"/>
    </source>
</evidence>
<comment type="catalytic activity">
    <reaction evidence="16">
        <text>RX + glutathione = an S-substituted glutathione + a halide anion + H(+)</text>
        <dbReference type="Rhea" id="RHEA:16437"/>
        <dbReference type="ChEBI" id="CHEBI:15378"/>
        <dbReference type="ChEBI" id="CHEBI:16042"/>
        <dbReference type="ChEBI" id="CHEBI:17792"/>
        <dbReference type="ChEBI" id="CHEBI:57925"/>
        <dbReference type="ChEBI" id="CHEBI:90779"/>
        <dbReference type="EC" id="2.5.1.18"/>
    </reaction>
    <physiologicalReaction direction="left-to-right" evidence="16">
        <dbReference type="Rhea" id="RHEA:16438"/>
    </physiologicalReaction>
</comment>
<keyword evidence="10 17" id="KW-1133">Transmembrane helix</keyword>
<evidence type="ECO:0000256" key="16">
    <source>
        <dbReference type="ARBA" id="ARBA00049385"/>
    </source>
</evidence>
<evidence type="ECO:0000313" key="19">
    <source>
        <dbReference type="Proteomes" id="UP001146120"/>
    </source>
</evidence>
<dbReference type="SUPFAM" id="SSF161084">
    <property type="entry name" value="MAPEG domain-like"/>
    <property type="match status" value="1"/>
</dbReference>
<dbReference type="GO" id="GO:0004364">
    <property type="term" value="F:glutathione transferase activity"/>
    <property type="evidence" value="ECO:0007669"/>
    <property type="project" value="UniProtKB-EC"/>
</dbReference>
<name>A0AAV2Z9Q4_9STRA</name>
<dbReference type="EC" id="2.5.1.18" evidence="5"/>
<keyword evidence="7 17" id="KW-0812">Transmembrane</keyword>
<keyword evidence="11" id="KW-0007">Acetylation</keyword>
<dbReference type="GO" id="GO:0005789">
    <property type="term" value="C:endoplasmic reticulum membrane"/>
    <property type="evidence" value="ECO:0007669"/>
    <property type="project" value="UniProtKB-SubCell"/>
</dbReference>
<evidence type="ECO:0000256" key="15">
    <source>
        <dbReference type="ARBA" id="ARBA00039397"/>
    </source>
</evidence>
<evidence type="ECO:0000256" key="13">
    <source>
        <dbReference type="ARBA" id="ARBA00023136"/>
    </source>
</evidence>
<dbReference type="PANTHER" id="PTHR10689">
    <property type="entry name" value="MICROSOMAL GLUTATHIONE S-TRANSFERASE 1"/>
    <property type="match status" value="1"/>
</dbReference>
<dbReference type="InterPro" id="IPR023352">
    <property type="entry name" value="MAPEG-like_dom_sf"/>
</dbReference>
<evidence type="ECO:0000256" key="10">
    <source>
        <dbReference type="ARBA" id="ARBA00022989"/>
    </source>
</evidence>
<evidence type="ECO:0000313" key="18">
    <source>
        <dbReference type="EMBL" id="DBA03031.1"/>
    </source>
</evidence>
<evidence type="ECO:0000256" key="4">
    <source>
        <dbReference type="ARBA" id="ARBA00010459"/>
    </source>
</evidence>
<dbReference type="FunFam" id="1.20.120.550:FF:000005">
    <property type="entry name" value="Inorganic phosphate transporter 1-6"/>
    <property type="match status" value="1"/>
</dbReference>
<keyword evidence="12" id="KW-0496">Mitochondrion</keyword>
<keyword evidence="8" id="KW-1000">Mitochondrion outer membrane</keyword>
<evidence type="ECO:0000256" key="17">
    <source>
        <dbReference type="SAM" id="Phobius"/>
    </source>
</evidence>
<comment type="subunit">
    <text evidence="14">Homotrimer; The trimer binds only one molecule of glutathione.</text>
</comment>
<feature type="transmembrane region" description="Helical" evidence="17">
    <location>
        <begin position="6"/>
        <end position="27"/>
    </location>
</feature>
<evidence type="ECO:0000256" key="14">
    <source>
        <dbReference type="ARBA" id="ARBA00038540"/>
    </source>
</evidence>
<evidence type="ECO:0000256" key="9">
    <source>
        <dbReference type="ARBA" id="ARBA00022824"/>
    </source>
</evidence>
<evidence type="ECO:0000256" key="11">
    <source>
        <dbReference type="ARBA" id="ARBA00022990"/>
    </source>
</evidence>
<dbReference type="Pfam" id="PF01124">
    <property type="entry name" value="MAPEG"/>
    <property type="match status" value="1"/>
</dbReference>
<reference evidence="18" key="1">
    <citation type="submission" date="2022-11" db="EMBL/GenBank/DDBJ databases">
        <authorList>
            <person name="Morgan W.R."/>
            <person name="Tartar A."/>
        </authorList>
    </citation>
    <scope>NUCLEOTIDE SEQUENCE</scope>
    <source>
        <strain evidence="18">ARSEF 373</strain>
    </source>
</reference>
<keyword evidence="9" id="KW-0256">Endoplasmic reticulum</keyword>
<sequence length="163" mass="17869">MDAPQSLPLSMKALAVCTLTLYLKFLVTTMIQGRKGFAAGTRVPEDNQLPMAKTQGAEAFDFRIDVPNDQVKLAIEAEMRWKRIIQNDLESMPMALAVFITTNFVGGNPRLNACVITVYTGARCAHTIAYATSRPLARMMAWMIGIVCILTAAVDGVYTVVTH</sequence>
<feature type="transmembrane region" description="Helical" evidence="17">
    <location>
        <begin position="140"/>
        <end position="161"/>
    </location>
</feature>
<evidence type="ECO:0000256" key="1">
    <source>
        <dbReference type="ARBA" id="ARBA00003701"/>
    </source>
</evidence>
<evidence type="ECO:0000256" key="7">
    <source>
        <dbReference type="ARBA" id="ARBA00022692"/>
    </source>
</evidence>
<keyword evidence="6" id="KW-0808">Transferase</keyword>
<dbReference type="Proteomes" id="UP001146120">
    <property type="component" value="Unassembled WGS sequence"/>
</dbReference>
<reference evidence="18" key="2">
    <citation type="journal article" date="2023" name="Microbiol Resour">
        <title>Decontamination and Annotation of the Draft Genome Sequence of the Oomycete Lagenidium giganteum ARSEF 373.</title>
        <authorList>
            <person name="Morgan W.R."/>
            <person name="Tartar A."/>
        </authorList>
    </citation>
    <scope>NUCLEOTIDE SEQUENCE</scope>
    <source>
        <strain evidence="18">ARSEF 373</strain>
    </source>
</reference>
<dbReference type="Gene3D" id="1.20.120.550">
    <property type="entry name" value="Membrane associated eicosanoid/glutathione metabolism-like domain"/>
    <property type="match status" value="1"/>
</dbReference>
<dbReference type="GO" id="GO:0005741">
    <property type="term" value="C:mitochondrial outer membrane"/>
    <property type="evidence" value="ECO:0007669"/>
    <property type="project" value="UniProtKB-SubCell"/>
</dbReference>
<evidence type="ECO:0000256" key="8">
    <source>
        <dbReference type="ARBA" id="ARBA00022787"/>
    </source>
</evidence>
<comment type="subcellular location">
    <subcellularLocation>
        <location evidence="3">Endoplasmic reticulum membrane</location>
        <topology evidence="3">Multi-pass membrane protein</topology>
    </subcellularLocation>
    <subcellularLocation>
        <location evidence="2">Mitochondrion outer membrane</location>
    </subcellularLocation>
</comment>
<dbReference type="EMBL" id="DAKRPA010000024">
    <property type="protein sequence ID" value="DBA03031.1"/>
    <property type="molecule type" value="Genomic_DNA"/>
</dbReference>
<accession>A0AAV2Z9Q4</accession>
<keyword evidence="19" id="KW-1185">Reference proteome</keyword>
<organism evidence="18 19">
    <name type="scientific">Lagenidium giganteum</name>
    <dbReference type="NCBI Taxonomy" id="4803"/>
    <lineage>
        <taxon>Eukaryota</taxon>
        <taxon>Sar</taxon>
        <taxon>Stramenopiles</taxon>
        <taxon>Oomycota</taxon>
        <taxon>Peronosporomycetes</taxon>
        <taxon>Pythiales</taxon>
        <taxon>Pythiaceae</taxon>
    </lineage>
</organism>